<dbReference type="EMBL" id="MK779875">
    <property type="protein sequence ID" value="QCW07674.1"/>
    <property type="molecule type" value="Genomic_DNA"/>
</dbReference>
<proteinExistence type="predicted"/>
<dbReference type="RefSeq" id="YP_010082166.1">
    <property type="nucleotide sequence ID" value="NC_055027.1"/>
</dbReference>
<dbReference type="Proteomes" id="UP000306022">
    <property type="component" value="Segment"/>
</dbReference>
<keyword evidence="2" id="KW-1185">Reference proteome</keyword>
<dbReference type="KEGG" id="vg:65071166"/>
<name>A0A4Y5N1L3_9CAUD</name>
<accession>A0A4Y5N1L3</accession>
<protein>
    <submittedName>
        <fullName evidence="1">Uncharacterized protein</fullName>
    </submittedName>
</protein>
<reference evidence="1 2" key="1">
    <citation type="submission" date="2019-04" db="EMBL/GenBank/DDBJ databases">
        <authorList>
            <person name="de Jong A."/>
        </authorList>
    </citation>
    <scope>NUCLEOTIDE SEQUENCE [LARGE SCALE GENOMIC DNA]</scope>
</reference>
<organism evidence="1 2">
    <name type="scientific">Lactococcus phage CHPC971</name>
    <dbReference type="NCBI Taxonomy" id="2575255"/>
    <lineage>
        <taxon>Viruses</taxon>
        <taxon>Duplodnaviria</taxon>
        <taxon>Heunggongvirae</taxon>
        <taxon>Uroviricota</taxon>
        <taxon>Caudoviricetes</taxon>
        <taxon>Fremauxvirus</taxon>
        <taxon>Fremauxvirus CHPC971</taxon>
    </lineage>
</organism>
<sequence>MSETNEYLENEYLGVMMQEDDSLQHYGTKRHSGRYPWGSGDDGMQRAPSEVERTVAEYDALRAKGMPDVDIAAKLGITTTKMRTDRTLAKAERDQRNAEGVNVMLKRGMKIPEIATAMGLSESSVRNWIGKDPNSVNSKRQIDKTAEALGDAVKRSTYVDIGTGVERQLGISKQKLKAVTDQMVESGDYEIRKIWVEQLTNPAAGNTTVKVLVPKGTTQADVLKNKDKIRPVDFNLADGDALQLNMLQVPKSVDWNRVKIRYANGKGDASDGETRDGTIELRPGTADLDMGHSKYAQVRIAVGGTHYLKGMALYGDPKDFPPGVDIIFNTNKSSKKSPEEVLKPLKDKLDSVNPFGASITRQNTLLDSKGQPVTTVHNGKKTFKNGALNILQEEGAWGEWSKSLSAQFLSKQSPIVVSEMLKKTLAKADKEYDEIMKVTNPVVRQKLLDSYRSDLEAKQVHLQSITPKGFGAHVILPVPTMKENEVYAPNYPNGSKVILVRYPHGGTFEIPELIVNNRGPGKKVVGPTAPDAIGIHPKVASKLSGADFDGDTAYVIPNNSGKFKSRASLPGLKNFDPNKYEGVPSRPGYYKDEASGKEYKLITPKLKQLEMGKVSNLITDMTLRGATDSELTRAVKHSMVVIDAEKHHLDYKRSAEENAIDALKKKYQLHVDNVDYSKLRQVNPGYQAQVDKLRGKMMEPGITLKEKAKLQKQIDAKMLKVIDPAEIKAPGRVGEGAATIVSRHSSKVTTGGKPITITKEIAPGEKGNIRGTETKVTTEFVIRNRKKSYITNMLDDARVYLNDNSDIREKYYANYVNDLKDRVNKVDIQMAKYKTPKIDKTAALIYQNEVKSLSKKLNESMLNAPKERLAQVLATTNYRKQVDAAGGEEVFEKDKLKKMKNTALVNARAITGASRKPVDITDDEWDAIQANAISATMLKDLTKHMNDDQLKALATPREKKTVTPSSRNRIITLLNNNYTVAEIANMYGLSSSTVSAIKKDAKLTASAELEDAYLGLDPATNYTLQQRGE</sequence>
<dbReference type="GeneID" id="65071166"/>
<evidence type="ECO:0000313" key="2">
    <source>
        <dbReference type="Proteomes" id="UP000306022"/>
    </source>
</evidence>
<evidence type="ECO:0000313" key="1">
    <source>
        <dbReference type="EMBL" id="QCW07674.1"/>
    </source>
</evidence>
<dbReference type="Gene3D" id="1.10.10.60">
    <property type="entry name" value="Homeodomain-like"/>
    <property type="match status" value="1"/>
</dbReference>